<feature type="non-terminal residue" evidence="2">
    <location>
        <position position="90"/>
    </location>
</feature>
<protein>
    <submittedName>
        <fullName evidence="2">Uncharacterized protein</fullName>
    </submittedName>
</protein>
<feature type="non-terminal residue" evidence="2">
    <location>
        <position position="1"/>
    </location>
</feature>
<sequence length="90" mass="9517">SQPPSTTPGPTTTEITPRRNPDPGWDGAGEMNNSVYGNPSSLSGHLSEKGSKYLSNINEIDKSEQKSSPDATGKGIHYEWPQNDSGSGAD</sequence>
<dbReference type="EMBL" id="JASPKZ010009361">
    <property type="protein sequence ID" value="KAJ9577404.1"/>
    <property type="molecule type" value="Genomic_DNA"/>
</dbReference>
<evidence type="ECO:0000256" key="1">
    <source>
        <dbReference type="SAM" id="MobiDB-lite"/>
    </source>
</evidence>
<accession>A0AAD7ZBE4</accession>
<organism evidence="2 3">
    <name type="scientific">Diploptera punctata</name>
    <name type="common">Pacific beetle cockroach</name>
    <dbReference type="NCBI Taxonomy" id="6984"/>
    <lineage>
        <taxon>Eukaryota</taxon>
        <taxon>Metazoa</taxon>
        <taxon>Ecdysozoa</taxon>
        <taxon>Arthropoda</taxon>
        <taxon>Hexapoda</taxon>
        <taxon>Insecta</taxon>
        <taxon>Pterygota</taxon>
        <taxon>Neoptera</taxon>
        <taxon>Polyneoptera</taxon>
        <taxon>Dictyoptera</taxon>
        <taxon>Blattodea</taxon>
        <taxon>Blaberoidea</taxon>
        <taxon>Blaberidae</taxon>
        <taxon>Diplopterinae</taxon>
        <taxon>Diploptera</taxon>
    </lineage>
</organism>
<evidence type="ECO:0000313" key="2">
    <source>
        <dbReference type="EMBL" id="KAJ9577404.1"/>
    </source>
</evidence>
<feature type="compositionally biased region" description="Polar residues" evidence="1">
    <location>
        <begin position="31"/>
        <end position="44"/>
    </location>
</feature>
<reference evidence="2" key="2">
    <citation type="submission" date="2023-05" db="EMBL/GenBank/DDBJ databases">
        <authorList>
            <person name="Fouks B."/>
        </authorList>
    </citation>
    <scope>NUCLEOTIDE SEQUENCE</scope>
    <source>
        <strain evidence="2">Stay&amp;Tobe</strain>
        <tissue evidence="2">Testes</tissue>
    </source>
</reference>
<gene>
    <name evidence="2" type="ORF">L9F63_006027</name>
</gene>
<dbReference type="AlphaFoldDB" id="A0AAD7ZBE4"/>
<dbReference type="Proteomes" id="UP001233999">
    <property type="component" value="Unassembled WGS sequence"/>
</dbReference>
<name>A0AAD7ZBE4_DIPPU</name>
<comment type="caution">
    <text evidence="2">The sequence shown here is derived from an EMBL/GenBank/DDBJ whole genome shotgun (WGS) entry which is preliminary data.</text>
</comment>
<reference evidence="2" key="1">
    <citation type="journal article" date="2023" name="IScience">
        <title>Live-bearing cockroach genome reveals convergent evolutionary mechanisms linked to viviparity in insects and beyond.</title>
        <authorList>
            <person name="Fouks B."/>
            <person name="Harrison M.C."/>
            <person name="Mikhailova A.A."/>
            <person name="Marchal E."/>
            <person name="English S."/>
            <person name="Carruthers M."/>
            <person name="Jennings E.C."/>
            <person name="Chiamaka E.L."/>
            <person name="Frigard R.A."/>
            <person name="Pippel M."/>
            <person name="Attardo G.M."/>
            <person name="Benoit J.B."/>
            <person name="Bornberg-Bauer E."/>
            <person name="Tobe S.S."/>
        </authorList>
    </citation>
    <scope>NUCLEOTIDE SEQUENCE</scope>
    <source>
        <strain evidence="2">Stay&amp;Tobe</strain>
    </source>
</reference>
<evidence type="ECO:0000313" key="3">
    <source>
        <dbReference type="Proteomes" id="UP001233999"/>
    </source>
</evidence>
<feature type="region of interest" description="Disordered" evidence="1">
    <location>
        <begin position="1"/>
        <end position="90"/>
    </location>
</feature>
<proteinExistence type="predicted"/>
<keyword evidence="3" id="KW-1185">Reference proteome</keyword>